<sequence>MPVELKNALQDEKRKWSSTTPGRYFIPEHRIDAIMTNEAIARALLSYGMDRHELHQVNAKVVDNGRKTFAILIMIGRGDAIRTFVEKERYSPSGLDAKLPLMYPEVREHIGHDADDFDLRQWELIAPIFYGTHSCLADETILPFTYENPLKEEKQGSFGKVYEVKLPRSHIKALATAEEVLPMLIRKDIGMIASPKDDGPMNGEDRGTDEEPLNNPKTITARQILDKKLVTNFRQELKMLAHLRALRHPSILPLFGSYTFKSTHSFLFPRKACNLGEVLSGEFQPLVFKSDRSIFYALSLLSSAMESLHNFTSDTFQVDLIGCHRDIKPDNILVDDEGLYLADFGLSVFREAKDGSSTSYNHGGGHYRAPECEIPTTRFQKGKINRASDVWSFGCILAVVLTYLTNGHAGVTEFKQKRWIQLDGVFATYIFHNRERDHPHVKPWLKQLPMSTETARPELLALILEILNTDPLKRPLAKSVTLALRRVSILCRLKEVSVKVRAFCGLVNNVEIEMEYERLMLIQASISDAQTDPTLLDLRHALDAKLSTPSSIDDILRDFDALELEIGTQSKANMDPQDFGLLCVYLYGAIDRLLDAAPKSVKKGLLSRLEIKFLSTEDQETLERYRDAFSGSEDYRVLSRLAAAKLMNVSHPSSIQEQDKALQYDSSLITSAEKYDGIEVADFNGVPVVVESKKILVDRTNEYGQRLLERVIRLTEELSKPPIEGLNTLRCVGFHINLAYASFSLLFRFPEIDSDQRSLKRRIPRTLAGILAAKTKKPMLEHRFQLALNLAQSVAQFHKAAWLHKNLNSCSIVFFQPQIDSSNTESPIAEPTIDFRQPFVVGFNHSRPEDEKEWSEGPVADASLLDYQHPDYTHSNPKKRYRRVYDYYSLGMVLLEIGLWKTLKRLTKDLGKNTVPHEVSLRVIEDLVPELGVHMGSTYASVVRFCLKGIQKEPEEDSTSSAQAIHVQLMFNEMVIKPLQACIPVLGPSV</sequence>
<name>A0A6A7BEH0_9PLEO</name>
<dbReference type="GO" id="GO:0004672">
    <property type="term" value="F:protein kinase activity"/>
    <property type="evidence" value="ECO:0007669"/>
    <property type="project" value="InterPro"/>
</dbReference>
<keyword evidence="3" id="KW-0808">Transferase</keyword>
<dbReference type="InterPro" id="IPR000719">
    <property type="entry name" value="Prot_kinase_dom"/>
</dbReference>
<proteinExistence type="predicted"/>
<gene>
    <name evidence="3" type="ORF">T440DRAFT_506192</name>
</gene>
<feature type="region of interest" description="Disordered" evidence="1">
    <location>
        <begin position="194"/>
        <end position="215"/>
    </location>
</feature>
<dbReference type="InterPro" id="IPR011009">
    <property type="entry name" value="Kinase-like_dom_sf"/>
</dbReference>
<evidence type="ECO:0000259" key="2">
    <source>
        <dbReference type="PROSITE" id="PS50011"/>
    </source>
</evidence>
<dbReference type="AlphaFoldDB" id="A0A6A7BEH0"/>
<dbReference type="SUPFAM" id="SSF56112">
    <property type="entry name" value="Protein kinase-like (PK-like)"/>
    <property type="match status" value="2"/>
</dbReference>
<evidence type="ECO:0000256" key="1">
    <source>
        <dbReference type="SAM" id="MobiDB-lite"/>
    </source>
</evidence>
<dbReference type="GO" id="GO:0005524">
    <property type="term" value="F:ATP binding"/>
    <property type="evidence" value="ECO:0007669"/>
    <property type="project" value="InterPro"/>
</dbReference>
<dbReference type="Gene3D" id="1.10.510.10">
    <property type="entry name" value="Transferase(Phosphotransferase) domain 1"/>
    <property type="match status" value="2"/>
</dbReference>
<evidence type="ECO:0000313" key="4">
    <source>
        <dbReference type="Proteomes" id="UP000799423"/>
    </source>
</evidence>
<feature type="compositionally biased region" description="Basic and acidic residues" evidence="1">
    <location>
        <begin position="194"/>
        <end position="206"/>
    </location>
</feature>
<dbReference type="Proteomes" id="UP000799423">
    <property type="component" value="Unassembled WGS sequence"/>
</dbReference>
<dbReference type="PROSITE" id="PS50011">
    <property type="entry name" value="PROTEIN_KINASE_DOM"/>
    <property type="match status" value="1"/>
</dbReference>
<evidence type="ECO:0000313" key="3">
    <source>
        <dbReference type="EMBL" id="KAF2852779.1"/>
    </source>
</evidence>
<dbReference type="EMBL" id="MU006297">
    <property type="protein sequence ID" value="KAF2852779.1"/>
    <property type="molecule type" value="Genomic_DNA"/>
</dbReference>
<dbReference type="InterPro" id="IPR056002">
    <property type="entry name" value="DUF7580"/>
</dbReference>
<organism evidence="3 4">
    <name type="scientific">Plenodomus tracheiphilus IPT5</name>
    <dbReference type="NCBI Taxonomy" id="1408161"/>
    <lineage>
        <taxon>Eukaryota</taxon>
        <taxon>Fungi</taxon>
        <taxon>Dikarya</taxon>
        <taxon>Ascomycota</taxon>
        <taxon>Pezizomycotina</taxon>
        <taxon>Dothideomycetes</taxon>
        <taxon>Pleosporomycetidae</taxon>
        <taxon>Pleosporales</taxon>
        <taxon>Pleosporineae</taxon>
        <taxon>Leptosphaeriaceae</taxon>
        <taxon>Plenodomus</taxon>
    </lineage>
</organism>
<dbReference type="OrthoDB" id="4062651at2759"/>
<protein>
    <submittedName>
        <fullName evidence="3">Kinase-like protein</fullName>
    </submittedName>
</protein>
<dbReference type="SMART" id="SM00220">
    <property type="entry name" value="S_TKc"/>
    <property type="match status" value="1"/>
</dbReference>
<dbReference type="CDD" id="cd00180">
    <property type="entry name" value="PKc"/>
    <property type="match status" value="1"/>
</dbReference>
<dbReference type="Pfam" id="PF24476">
    <property type="entry name" value="DUF7580"/>
    <property type="match status" value="1"/>
</dbReference>
<accession>A0A6A7BEH0</accession>
<dbReference type="Pfam" id="PF00069">
    <property type="entry name" value="Pkinase"/>
    <property type="match status" value="1"/>
</dbReference>
<reference evidence="3" key="1">
    <citation type="submission" date="2020-01" db="EMBL/GenBank/DDBJ databases">
        <authorList>
            <consortium name="DOE Joint Genome Institute"/>
            <person name="Haridas S."/>
            <person name="Albert R."/>
            <person name="Binder M."/>
            <person name="Bloem J."/>
            <person name="Labutti K."/>
            <person name="Salamov A."/>
            <person name="Andreopoulos B."/>
            <person name="Baker S.E."/>
            <person name="Barry K."/>
            <person name="Bills G."/>
            <person name="Bluhm B.H."/>
            <person name="Cannon C."/>
            <person name="Castanera R."/>
            <person name="Culley D.E."/>
            <person name="Daum C."/>
            <person name="Ezra D."/>
            <person name="Gonzalez J.B."/>
            <person name="Henrissat B."/>
            <person name="Kuo A."/>
            <person name="Liang C."/>
            <person name="Lipzen A."/>
            <person name="Lutzoni F."/>
            <person name="Magnuson J."/>
            <person name="Mondo S."/>
            <person name="Nolan M."/>
            <person name="Ohm R."/>
            <person name="Pangilinan J."/>
            <person name="Park H.-J."/>
            <person name="Ramirez L."/>
            <person name="Alfaro M."/>
            <person name="Sun H."/>
            <person name="Tritt A."/>
            <person name="Yoshinaga Y."/>
            <person name="Zwiers L.-H."/>
            <person name="Turgeon B.G."/>
            <person name="Goodwin S.B."/>
            <person name="Spatafora J.W."/>
            <person name="Crous P.W."/>
            <person name="Grigoriev I.V."/>
        </authorList>
    </citation>
    <scope>NUCLEOTIDE SEQUENCE</scope>
    <source>
        <strain evidence="3">IPT5</strain>
    </source>
</reference>
<dbReference type="PANTHER" id="PTHR37542">
    <property type="entry name" value="HELO DOMAIN-CONTAINING PROTEIN-RELATED"/>
    <property type="match status" value="1"/>
</dbReference>
<keyword evidence="3" id="KW-0418">Kinase</keyword>
<feature type="domain" description="Protein kinase" evidence="2">
    <location>
        <begin position="147"/>
        <end position="490"/>
    </location>
</feature>
<dbReference type="PANTHER" id="PTHR37542:SF1">
    <property type="entry name" value="PRION-INHIBITION AND PROPAGATION HELO DOMAIN-CONTAINING PROTEIN"/>
    <property type="match status" value="1"/>
</dbReference>
<keyword evidence="4" id="KW-1185">Reference proteome</keyword>